<dbReference type="InterPro" id="IPR027417">
    <property type="entry name" value="P-loop_NTPase"/>
</dbReference>
<name>A0ABT3INI8_9BACT</name>
<organism evidence="4 5">
    <name type="scientific">Chitinophaga nivalis</name>
    <dbReference type="NCBI Taxonomy" id="2991709"/>
    <lineage>
        <taxon>Bacteria</taxon>
        <taxon>Pseudomonadati</taxon>
        <taxon>Bacteroidota</taxon>
        <taxon>Chitinophagia</taxon>
        <taxon>Chitinophagales</taxon>
        <taxon>Chitinophagaceae</taxon>
        <taxon>Chitinophaga</taxon>
    </lineage>
</organism>
<dbReference type="Gene3D" id="3.40.50.300">
    <property type="entry name" value="P-loop containing nucleotide triphosphate hydrolases"/>
    <property type="match status" value="1"/>
</dbReference>
<evidence type="ECO:0000313" key="4">
    <source>
        <dbReference type="EMBL" id="MCW3485519.1"/>
    </source>
</evidence>
<proteinExistence type="predicted"/>
<dbReference type="CDD" id="cd03214">
    <property type="entry name" value="ABC_Iron-Siderophores_B12_Hemin"/>
    <property type="match status" value="1"/>
</dbReference>
<evidence type="ECO:0000259" key="3">
    <source>
        <dbReference type="PROSITE" id="PS50893"/>
    </source>
</evidence>
<evidence type="ECO:0000256" key="1">
    <source>
        <dbReference type="ARBA" id="ARBA00022741"/>
    </source>
</evidence>
<keyword evidence="1" id="KW-0547">Nucleotide-binding</keyword>
<evidence type="ECO:0000313" key="5">
    <source>
        <dbReference type="Proteomes" id="UP001207742"/>
    </source>
</evidence>
<dbReference type="PROSITE" id="PS50893">
    <property type="entry name" value="ABC_TRANSPORTER_2"/>
    <property type="match status" value="1"/>
</dbReference>
<keyword evidence="2 4" id="KW-0067">ATP-binding</keyword>
<dbReference type="InterPro" id="IPR017871">
    <property type="entry name" value="ABC_transporter-like_CS"/>
</dbReference>
<dbReference type="EMBL" id="JAPDNS010000002">
    <property type="protein sequence ID" value="MCW3485519.1"/>
    <property type="molecule type" value="Genomic_DNA"/>
</dbReference>
<protein>
    <submittedName>
        <fullName evidence="4">ABC transporter ATP-binding protein</fullName>
    </submittedName>
</protein>
<dbReference type="GO" id="GO:0005524">
    <property type="term" value="F:ATP binding"/>
    <property type="evidence" value="ECO:0007669"/>
    <property type="project" value="UniProtKB-KW"/>
</dbReference>
<dbReference type="Pfam" id="PF00005">
    <property type="entry name" value="ABC_tran"/>
    <property type="match status" value="1"/>
</dbReference>
<gene>
    <name evidence="4" type="ORF">OL497_16535</name>
</gene>
<dbReference type="InterPro" id="IPR003439">
    <property type="entry name" value="ABC_transporter-like_ATP-bd"/>
</dbReference>
<dbReference type="SMART" id="SM00382">
    <property type="entry name" value="AAA"/>
    <property type="match status" value="1"/>
</dbReference>
<comment type="caution">
    <text evidence="4">The sequence shown here is derived from an EMBL/GenBank/DDBJ whole genome shotgun (WGS) entry which is preliminary data.</text>
</comment>
<dbReference type="PANTHER" id="PTHR42794">
    <property type="entry name" value="HEMIN IMPORT ATP-BINDING PROTEIN HMUV"/>
    <property type="match status" value="1"/>
</dbReference>
<keyword evidence="5" id="KW-1185">Reference proteome</keyword>
<dbReference type="InterPro" id="IPR003593">
    <property type="entry name" value="AAA+_ATPase"/>
</dbReference>
<dbReference type="PROSITE" id="PS00211">
    <property type="entry name" value="ABC_TRANSPORTER_1"/>
    <property type="match status" value="1"/>
</dbReference>
<accession>A0ABT3INI8</accession>
<feature type="domain" description="ABC transporter" evidence="3">
    <location>
        <begin position="3"/>
        <end position="235"/>
    </location>
</feature>
<reference evidence="4 5" key="1">
    <citation type="submission" date="2022-10" db="EMBL/GenBank/DDBJ databases">
        <title>Chitinophaga nivalis PC15 sp. nov., isolated from Pyeongchang county, South Korea.</title>
        <authorList>
            <person name="Trinh H.N."/>
        </authorList>
    </citation>
    <scope>NUCLEOTIDE SEQUENCE [LARGE SCALE GENOMIC DNA]</scope>
    <source>
        <strain evidence="4 5">PC14</strain>
    </source>
</reference>
<dbReference type="Proteomes" id="UP001207742">
    <property type="component" value="Unassembled WGS sequence"/>
</dbReference>
<evidence type="ECO:0000256" key="2">
    <source>
        <dbReference type="ARBA" id="ARBA00022840"/>
    </source>
</evidence>
<dbReference type="RefSeq" id="WP_264732022.1">
    <property type="nucleotide sequence ID" value="NZ_JAPDNR010000001.1"/>
</dbReference>
<sequence>MNIEVDHISVTINKKCIIAAICLTVEPRQFVGILGANGSGKSTLLKSITKIIQPDSGSIRINDRCISQVSYAELAQQIAVVGQFNSMDVDYTVTEFVMMGRYPHKKKYESMTAVDHALVKQALHELGMSDYANRKVMGLSGGEKQRIVIARAIAQQTPCLILDEPTNHMDIKHQLQLFTMLKAMEKTVITAIHDMALAYNYCDKLYALKDGRLLLSGRPEEVITKENVKQLFGIDIALLRCEKENKVAVLYEG</sequence>
<dbReference type="PANTHER" id="PTHR42794:SF2">
    <property type="entry name" value="ABC TRANSPORTER ATP-BINDING PROTEIN"/>
    <property type="match status" value="1"/>
</dbReference>
<dbReference type="SUPFAM" id="SSF52540">
    <property type="entry name" value="P-loop containing nucleoside triphosphate hydrolases"/>
    <property type="match status" value="1"/>
</dbReference>